<accession>A0ABR4CP88</accession>
<evidence type="ECO:0000313" key="1">
    <source>
        <dbReference type="EMBL" id="KAL2071650.1"/>
    </source>
</evidence>
<dbReference type="EMBL" id="JAZHXI010000005">
    <property type="protein sequence ID" value="KAL2071650.1"/>
    <property type="molecule type" value="Genomic_DNA"/>
</dbReference>
<organism evidence="1 2">
    <name type="scientific">Oculimacula yallundae</name>
    <dbReference type="NCBI Taxonomy" id="86028"/>
    <lineage>
        <taxon>Eukaryota</taxon>
        <taxon>Fungi</taxon>
        <taxon>Dikarya</taxon>
        <taxon>Ascomycota</taxon>
        <taxon>Pezizomycotina</taxon>
        <taxon>Leotiomycetes</taxon>
        <taxon>Helotiales</taxon>
        <taxon>Ploettnerulaceae</taxon>
        <taxon>Oculimacula</taxon>
    </lineage>
</organism>
<gene>
    <name evidence="1" type="ORF">VTL71DRAFT_12885</name>
</gene>
<dbReference type="Proteomes" id="UP001595075">
    <property type="component" value="Unassembled WGS sequence"/>
</dbReference>
<comment type="caution">
    <text evidence="1">The sequence shown here is derived from an EMBL/GenBank/DDBJ whole genome shotgun (WGS) entry which is preliminary data.</text>
</comment>
<reference evidence="1 2" key="1">
    <citation type="journal article" date="2024" name="Commun. Biol.">
        <title>Comparative genomic analysis of thermophilic fungi reveals convergent evolutionary adaptations and gene losses.</title>
        <authorList>
            <person name="Steindorff A.S."/>
            <person name="Aguilar-Pontes M.V."/>
            <person name="Robinson A.J."/>
            <person name="Andreopoulos B."/>
            <person name="LaButti K."/>
            <person name="Kuo A."/>
            <person name="Mondo S."/>
            <person name="Riley R."/>
            <person name="Otillar R."/>
            <person name="Haridas S."/>
            <person name="Lipzen A."/>
            <person name="Grimwood J."/>
            <person name="Schmutz J."/>
            <person name="Clum A."/>
            <person name="Reid I.D."/>
            <person name="Moisan M.C."/>
            <person name="Butler G."/>
            <person name="Nguyen T.T.M."/>
            <person name="Dewar K."/>
            <person name="Conant G."/>
            <person name="Drula E."/>
            <person name="Henrissat B."/>
            <person name="Hansel C."/>
            <person name="Singer S."/>
            <person name="Hutchinson M.I."/>
            <person name="de Vries R.P."/>
            <person name="Natvig D.O."/>
            <person name="Powell A.J."/>
            <person name="Tsang A."/>
            <person name="Grigoriev I.V."/>
        </authorList>
    </citation>
    <scope>NUCLEOTIDE SEQUENCE [LARGE SCALE GENOMIC DNA]</scope>
    <source>
        <strain evidence="1 2">CBS 494.80</strain>
    </source>
</reference>
<evidence type="ECO:0000313" key="2">
    <source>
        <dbReference type="Proteomes" id="UP001595075"/>
    </source>
</evidence>
<proteinExistence type="predicted"/>
<protein>
    <submittedName>
        <fullName evidence="1">Uncharacterized protein</fullName>
    </submittedName>
</protein>
<keyword evidence="2" id="KW-1185">Reference proteome</keyword>
<name>A0ABR4CP88_9HELO</name>
<sequence>MGSLQDGPKTRTPGSSAVPTSANTIVCWIDQAVDTLVRIMYARNTLLPIDLSLRPPARERQKPIAG</sequence>